<dbReference type="PRINTS" id="PR01210">
    <property type="entry name" value="GGTRANSPTASE"/>
</dbReference>
<keyword evidence="4" id="KW-0865">Zymogen</keyword>
<sequence length="458" mass="46745">MAAGHPLTTEVGLRVLEEGGSAADAAVAAMLTSCVAESVLTGIAGGGFATFYEASTGSTTCLDFFCSVPGLEATRAAAPMEPIAVSFGGVPQRYEIGASSVGVPGVPAGAGALHSRWGRLPWTQVVSPARSLARAGALLPAPHSATLASLAPAMMPGFGAQVYAPAGRLLQGGDLLYHPGLDRALSILAADGPAAFYTGPVGRQMEATVAAGGGILTPTDLSVYEVLEQPVASASLAGSTVMARPDLNDFIITLSSLPELDVMPRPARAVAVAEALRSFGTQRLGDTTNISVVDADGNACVVTLTLGIGSGVWLDGLGIHLNSMLGEGELIRPGTRPGDRMASCMCPTVVTAPDGPLLMAIGSAGATRIRTALLHTLINTLVDGDSALAAIQRPRFHVVSDLVHAEPGYPEDELEALQKAGYKIQRWDRLDHYFGGVSAVGLAGAGGDPRRGGIGRLL</sequence>
<dbReference type="GO" id="GO:0016740">
    <property type="term" value="F:transferase activity"/>
    <property type="evidence" value="ECO:0007669"/>
    <property type="project" value="UniProtKB-KW"/>
</dbReference>
<evidence type="ECO:0000256" key="4">
    <source>
        <dbReference type="ARBA" id="ARBA00023145"/>
    </source>
</evidence>
<dbReference type="InterPro" id="IPR029055">
    <property type="entry name" value="Ntn_hydrolases_N"/>
</dbReference>
<evidence type="ECO:0000256" key="2">
    <source>
        <dbReference type="ARBA" id="ARBA00022679"/>
    </source>
</evidence>
<dbReference type="InterPro" id="IPR043137">
    <property type="entry name" value="GGT_ssub_C"/>
</dbReference>
<gene>
    <name evidence="5" type="primary">ggt_1</name>
    <name evidence="5" type="ORF">GCM10017581_012010</name>
</gene>
<evidence type="ECO:0000256" key="1">
    <source>
        <dbReference type="ARBA" id="ARBA00009381"/>
    </source>
</evidence>
<name>A0A9W6KC80_9ACTN</name>
<proteinExistence type="inferred from homology"/>
<keyword evidence="3" id="KW-0378">Hydrolase</keyword>
<reference evidence="5" key="2">
    <citation type="submission" date="2023-01" db="EMBL/GenBank/DDBJ databases">
        <authorList>
            <person name="Sun Q."/>
            <person name="Evtushenko L."/>
        </authorList>
    </citation>
    <scope>NUCLEOTIDE SEQUENCE</scope>
    <source>
        <strain evidence="5">VKM Ac-1321</strain>
    </source>
</reference>
<keyword evidence="2" id="KW-0808">Transferase</keyword>
<dbReference type="PANTHER" id="PTHR43199:SF1">
    <property type="entry name" value="GLUTATHIONE HYDROLASE PROENZYME"/>
    <property type="match status" value="1"/>
</dbReference>
<evidence type="ECO:0000313" key="6">
    <source>
        <dbReference type="Proteomes" id="UP001143480"/>
    </source>
</evidence>
<evidence type="ECO:0000256" key="3">
    <source>
        <dbReference type="ARBA" id="ARBA00022801"/>
    </source>
</evidence>
<dbReference type="GO" id="GO:0016787">
    <property type="term" value="F:hydrolase activity"/>
    <property type="evidence" value="ECO:0007669"/>
    <property type="project" value="UniProtKB-KW"/>
</dbReference>
<organism evidence="5 6">
    <name type="scientific">Dactylosporangium matsuzakiense</name>
    <dbReference type="NCBI Taxonomy" id="53360"/>
    <lineage>
        <taxon>Bacteria</taxon>
        <taxon>Bacillati</taxon>
        <taxon>Actinomycetota</taxon>
        <taxon>Actinomycetes</taxon>
        <taxon>Micromonosporales</taxon>
        <taxon>Micromonosporaceae</taxon>
        <taxon>Dactylosporangium</taxon>
    </lineage>
</organism>
<dbReference type="EMBL" id="BSFP01000004">
    <property type="protein sequence ID" value="GLK99460.1"/>
    <property type="molecule type" value="Genomic_DNA"/>
</dbReference>
<comment type="caution">
    <text evidence="5">The sequence shown here is derived from an EMBL/GenBank/DDBJ whole genome shotgun (WGS) entry which is preliminary data.</text>
</comment>
<dbReference type="SUPFAM" id="SSF56235">
    <property type="entry name" value="N-terminal nucleophile aminohydrolases (Ntn hydrolases)"/>
    <property type="match status" value="1"/>
</dbReference>
<protein>
    <submittedName>
        <fullName evidence="5">Gamma-glutamyltranspeptidase</fullName>
    </submittedName>
</protein>
<accession>A0A9W6KC80</accession>
<dbReference type="RefSeq" id="WP_261961592.1">
    <property type="nucleotide sequence ID" value="NZ_BAAAXA010000001.1"/>
</dbReference>
<comment type="similarity">
    <text evidence="1">Belongs to the gamma-glutamyltransferase family.</text>
</comment>
<dbReference type="Proteomes" id="UP001143480">
    <property type="component" value="Unassembled WGS sequence"/>
</dbReference>
<dbReference type="AlphaFoldDB" id="A0A9W6KC80"/>
<dbReference type="InterPro" id="IPR051792">
    <property type="entry name" value="GGT_bact"/>
</dbReference>
<evidence type="ECO:0000313" key="5">
    <source>
        <dbReference type="EMBL" id="GLK99460.1"/>
    </source>
</evidence>
<dbReference type="Gene3D" id="3.60.20.40">
    <property type="match status" value="1"/>
</dbReference>
<keyword evidence="6" id="KW-1185">Reference proteome</keyword>
<dbReference type="PANTHER" id="PTHR43199">
    <property type="entry name" value="GLUTATHIONE HYDROLASE"/>
    <property type="match status" value="1"/>
</dbReference>
<reference evidence="5" key="1">
    <citation type="journal article" date="2014" name="Int. J. Syst. Evol. Microbiol.">
        <title>Complete genome sequence of Corynebacterium casei LMG S-19264T (=DSM 44701T), isolated from a smear-ripened cheese.</title>
        <authorList>
            <consortium name="US DOE Joint Genome Institute (JGI-PGF)"/>
            <person name="Walter F."/>
            <person name="Albersmeier A."/>
            <person name="Kalinowski J."/>
            <person name="Ruckert C."/>
        </authorList>
    </citation>
    <scope>NUCLEOTIDE SEQUENCE</scope>
    <source>
        <strain evidence="5">VKM Ac-1321</strain>
    </source>
</reference>
<dbReference type="Pfam" id="PF01019">
    <property type="entry name" value="G_glu_transpept"/>
    <property type="match status" value="2"/>
</dbReference>